<dbReference type="Pfam" id="PF22936">
    <property type="entry name" value="Pol_BBD"/>
    <property type="match status" value="1"/>
</dbReference>
<protein>
    <recommendedName>
        <fullName evidence="2">Retrovirus-related Pol polyprotein from transposon TNT 1-94-like beta-barrel domain-containing protein</fullName>
    </recommendedName>
</protein>
<proteinExistence type="predicted"/>
<gene>
    <name evidence="3" type="ORF">K402DRAFT_196581</name>
</gene>
<sequence length="628" mass="70309">MTPKINPLRRITRAISQQANPQSPKPTSSPAASDTSSETEQASVHASEADTASQNIHTRPLSSTYQSTLIDQSFPLDFELNLIDTMTEISNTATIPKLMERMDWFVWYPSVKTYAESLDVWRYIDVKTTNVTLSPLPPTLPPNGNNEAYRSAMMHYNLWAGIRLKISQVRSRIENTLAQSLHYIIEGESDARACLIALQANLAPEERDHVQVIREAFNELCKGPVKSKEDEWIQKWTKVTQRAITLKIENMGEQQLCIAFIDASRLSNPAFYQMMKGRQVPTQDMARTRAAIAAMGQALFDTMKQALPEQLANTPFDPVAITASLQSSIEDEQLTMSKLQGLYRSQLAKQPYATTSSAFATLNGQSDGKRVYQSDSDDTPKPKTKKTARLCVCGNKHNYRECWYLFINKAPSAWTPRPDTETAIIRTISGSRAHRSGLEKIFREEREDIPRFLKNLLFSNVQKDKKKASQGQKSSEGENTLANATVAMENLDVVSNGEFSAYSSISDAHGVFATTAFISSKQSIQSQKKRFNLDTAANRHFCNDAGKFETFDPDFTREPVLFGDSSGTALGEGTVKIAIDRPDGSIGTLILRNVLYVPNFHTNLISAAKLEDRGFFWDSESKSIWKRH</sequence>
<evidence type="ECO:0000259" key="2">
    <source>
        <dbReference type="Pfam" id="PF22936"/>
    </source>
</evidence>
<evidence type="ECO:0000256" key="1">
    <source>
        <dbReference type="SAM" id="MobiDB-lite"/>
    </source>
</evidence>
<feature type="non-terminal residue" evidence="3">
    <location>
        <position position="628"/>
    </location>
</feature>
<accession>A0A6G1GNG2</accession>
<feature type="domain" description="Retrovirus-related Pol polyprotein from transposon TNT 1-94-like beta-barrel" evidence="2">
    <location>
        <begin position="532"/>
        <end position="615"/>
    </location>
</feature>
<feature type="compositionally biased region" description="Low complexity" evidence="1">
    <location>
        <begin position="25"/>
        <end position="40"/>
    </location>
</feature>
<name>A0A6G1GNG2_9PEZI</name>
<dbReference type="InterPro" id="IPR054722">
    <property type="entry name" value="PolX-like_BBD"/>
</dbReference>
<keyword evidence="4" id="KW-1185">Reference proteome</keyword>
<dbReference type="OrthoDB" id="3751233at2759"/>
<evidence type="ECO:0000313" key="4">
    <source>
        <dbReference type="Proteomes" id="UP000800041"/>
    </source>
</evidence>
<dbReference type="EMBL" id="ML977184">
    <property type="protein sequence ID" value="KAF1982493.1"/>
    <property type="molecule type" value="Genomic_DNA"/>
</dbReference>
<organism evidence="3 4">
    <name type="scientific">Aulographum hederae CBS 113979</name>
    <dbReference type="NCBI Taxonomy" id="1176131"/>
    <lineage>
        <taxon>Eukaryota</taxon>
        <taxon>Fungi</taxon>
        <taxon>Dikarya</taxon>
        <taxon>Ascomycota</taxon>
        <taxon>Pezizomycotina</taxon>
        <taxon>Dothideomycetes</taxon>
        <taxon>Pleosporomycetidae</taxon>
        <taxon>Aulographales</taxon>
        <taxon>Aulographaceae</taxon>
    </lineage>
</organism>
<evidence type="ECO:0000313" key="3">
    <source>
        <dbReference type="EMBL" id="KAF1982493.1"/>
    </source>
</evidence>
<dbReference type="Proteomes" id="UP000800041">
    <property type="component" value="Unassembled WGS sequence"/>
</dbReference>
<dbReference type="AlphaFoldDB" id="A0A6G1GNG2"/>
<reference evidence="3" key="1">
    <citation type="journal article" date="2020" name="Stud. Mycol.">
        <title>101 Dothideomycetes genomes: a test case for predicting lifestyles and emergence of pathogens.</title>
        <authorList>
            <person name="Haridas S."/>
            <person name="Albert R."/>
            <person name="Binder M."/>
            <person name="Bloem J."/>
            <person name="Labutti K."/>
            <person name="Salamov A."/>
            <person name="Andreopoulos B."/>
            <person name="Baker S."/>
            <person name="Barry K."/>
            <person name="Bills G."/>
            <person name="Bluhm B."/>
            <person name="Cannon C."/>
            <person name="Castanera R."/>
            <person name="Culley D."/>
            <person name="Daum C."/>
            <person name="Ezra D."/>
            <person name="Gonzalez J."/>
            <person name="Henrissat B."/>
            <person name="Kuo A."/>
            <person name="Liang C."/>
            <person name="Lipzen A."/>
            <person name="Lutzoni F."/>
            <person name="Magnuson J."/>
            <person name="Mondo S."/>
            <person name="Nolan M."/>
            <person name="Ohm R."/>
            <person name="Pangilinan J."/>
            <person name="Park H.-J."/>
            <person name="Ramirez L."/>
            <person name="Alfaro M."/>
            <person name="Sun H."/>
            <person name="Tritt A."/>
            <person name="Yoshinaga Y."/>
            <person name="Zwiers L.-H."/>
            <person name="Turgeon B."/>
            <person name="Goodwin S."/>
            <person name="Spatafora J."/>
            <person name="Crous P."/>
            <person name="Grigoriev I."/>
        </authorList>
    </citation>
    <scope>NUCLEOTIDE SEQUENCE</scope>
    <source>
        <strain evidence="3">CBS 113979</strain>
    </source>
</reference>
<feature type="region of interest" description="Disordered" evidence="1">
    <location>
        <begin position="1"/>
        <end position="58"/>
    </location>
</feature>